<comment type="caution">
    <text evidence="1">The sequence shown here is derived from an EMBL/GenBank/DDBJ whole genome shotgun (WGS) entry which is preliminary data.</text>
</comment>
<organism evidence="1 2">
    <name type="scientific">Brassica cretica</name>
    <name type="common">Mustard</name>
    <dbReference type="NCBI Taxonomy" id="69181"/>
    <lineage>
        <taxon>Eukaryota</taxon>
        <taxon>Viridiplantae</taxon>
        <taxon>Streptophyta</taxon>
        <taxon>Embryophyta</taxon>
        <taxon>Tracheophyta</taxon>
        <taxon>Spermatophyta</taxon>
        <taxon>Magnoliopsida</taxon>
        <taxon>eudicotyledons</taxon>
        <taxon>Gunneridae</taxon>
        <taxon>Pentapetalae</taxon>
        <taxon>rosids</taxon>
        <taxon>malvids</taxon>
        <taxon>Brassicales</taxon>
        <taxon>Brassicaceae</taxon>
        <taxon>Brassiceae</taxon>
        <taxon>Brassica</taxon>
    </lineage>
</organism>
<name>A0A8S9MLF5_BRACR</name>
<proteinExistence type="predicted"/>
<evidence type="ECO:0000313" key="2">
    <source>
        <dbReference type="Proteomes" id="UP000712281"/>
    </source>
</evidence>
<dbReference type="EMBL" id="QGKW02000007">
    <property type="protein sequence ID" value="KAF2620735.1"/>
    <property type="molecule type" value="Genomic_DNA"/>
</dbReference>
<evidence type="ECO:0000313" key="1">
    <source>
        <dbReference type="EMBL" id="KAF2620735.1"/>
    </source>
</evidence>
<gene>
    <name evidence="1" type="ORF">F2Q68_00038611</name>
</gene>
<protein>
    <submittedName>
        <fullName evidence="1">Uncharacterized protein</fullName>
    </submittedName>
</protein>
<dbReference type="Proteomes" id="UP000712281">
    <property type="component" value="Unassembled WGS sequence"/>
</dbReference>
<accession>A0A8S9MLF5</accession>
<reference evidence="1" key="1">
    <citation type="submission" date="2019-12" db="EMBL/GenBank/DDBJ databases">
        <title>Genome sequencing and annotation of Brassica cretica.</title>
        <authorList>
            <person name="Studholme D.J."/>
            <person name="Sarris P.F."/>
        </authorList>
    </citation>
    <scope>NUCLEOTIDE SEQUENCE</scope>
    <source>
        <strain evidence="1">PFS-001/15</strain>
        <tissue evidence="1">Leaf</tissue>
    </source>
</reference>
<dbReference type="AlphaFoldDB" id="A0A8S9MLF5"/>
<sequence>MRNTGIDLGGVVSCWHRRVYLRFLLFDIALLDVLCRAFVRYGECRLMISGLLELSSLSFCRNSHPSFFTFHFSLVAGDKCHDNTDHFNYVGSGVTNSYLLDRRFRH</sequence>